<keyword evidence="4" id="KW-0808">Transferase</keyword>
<dbReference type="PANTHER" id="PTHR30244">
    <property type="entry name" value="TRANSAMINASE"/>
    <property type="match status" value="1"/>
</dbReference>
<keyword evidence="1 3" id="KW-0663">Pyridoxal phosphate</keyword>
<dbReference type="Gene3D" id="3.40.640.10">
    <property type="entry name" value="Type I PLP-dependent aspartate aminotransferase-like (Major domain)"/>
    <property type="match status" value="1"/>
</dbReference>
<dbReference type="GO" id="GO:0008483">
    <property type="term" value="F:transaminase activity"/>
    <property type="evidence" value="ECO:0007669"/>
    <property type="project" value="UniProtKB-KW"/>
</dbReference>
<evidence type="ECO:0000313" key="5">
    <source>
        <dbReference type="Proteomes" id="UP001501323"/>
    </source>
</evidence>
<organism evidence="4 5">
    <name type="scientific">Luteimonas vadosa</name>
    <dbReference type="NCBI Taxonomy" id="1165507"/>
    <lineage>
        <taxon>Bacteria</taxon>
        <taxon>Pseudomonadati</taxon>
        <taxon>Pseudomonadota</taxon>
        <taxon>Gammaproteobacteria</taxon>
        <taxon>Lysobacterales</taxon>
        <taxon>Lysobacteraceae</taxon>
        <taxon>Luteimonas</taxon>
    </lineage>
</organism>
<evidence type="ECO:0000313" key="4">
    <source>
        <dbReference type="EMBL" id="GAA4853370.1"/>
    </source>
</evidence>
<reference evidence="5" key="1">
    <citation type="journal article" date="2019" name="Int. J. Syst. Evol. Microbiol.">
        <title>The Global Catalogue of Microorganisms (GCM) 10K type strain sequencing project: providing services to taxonomists for standard genome sequencing and annotation.</title>
        <authorList>
            <consortium name="The Broad Institute Genomics Platform"/>
            <consortium name="The Broad Institute Genome Sequencing Center for Infectious Disease"/>
            <person name="Wu L."/>
            <person name="Ma J."/>
        </authorList>
    </citation>
    <scope>NUCLEOTIDE SEQUENCE [LARGE SCALE GENOMIC DNA]</scope>
    <source>
        <strain evidence="5">JCM 18392</strain>
    </source>
</reference>
<proteinExistence type="inferred from homology"/>
<evidence type="ECO:0000256" key="3">
    <source>
        <dbReference type="RuleBase" id="RU004508"/>
    </source>
</evidence>
<keyword evidence="4" id="KW-0032">Aminotransferase</keyword>
<comment type="caution">
    <text evidence="4">The sequence shown here is derived from an EMBL/GenBank/DDBJ whole genome shotgun (WGS) entry which is preliminary data.</text>
</comment>
<gene>
    <name evidence="4" type="ORF">GCM10023332_00490</name>
</gene>
<evidence type="ECO:0000256" key="2">
    <source>
        <dbReference type="ARBA" id="ARBA00037999"/>
    </source>
</evidence>
<sequence length="394" mass="42813">MKTIRTATDLALNGAPPAFAEPLHVGRPNIGDRAALLAQFERILDARWLTNNGPLVQEFEHRIARHLGVKHCVAMCNGTIALEIAIRALGLHGEVIVPSWTFIATAHALYWQGITPVFADIDPSTHNLDPNAVRSMITPRTTGIIGVHLWGRAAPIEELQAIADKHGLQLMFDAAHAFGSTYKGRTIGQFGRCEVLSFHATKSFNTMEGGAIVTNDDELAEATRLMRNFGFSGYDNVIHPGTNGKMIEVCAAAGLANLEALGATQSGNRRTHAAYKQALGNITGVTVLDYDATESNSHHYVVAEVDERCTVTRDQIVAALHAENVLARKYFWPGCHGMKPYRELFPHAGRVLPNTELAAERVLVLPAGPSISSDEIEQIASTIRVMCQWGLGGF</sequence>
<protein>
    <submittedName>
        <fullName evidence="4">Aminotransferase class I/II-fold pyridoxal phosphate-dependent enzyme</fullName>
    </submittedName>
</protein>
<dbReference type="RefSeq" id="WP_345293500.1">
    <property type="nucleotide sequence ID" value="NZ_BAABJY010000001.1"/>
</dbReference>
<dbReference type="EMBL" id="BAABJY010000001">
    <property type="protein sequence ID" value="GAA4853370.1"/>
    <property type="molecule type" value="Genomic_DNA"/>
</dbReference>
<dbReference type="InterPro" id="IPR000653">
    <property type="entry name" value="DegT/StrS_aminotransferase"/>
</dbReference>
<dbReference type="Pfam" id="PF01041">
    <property type="entry name" value="DegT_DnrJ_EryC1"/>
    <property type="match status" value="1"/>
</dbReference>
<dbReference type="PIRSF" id="PIRSF000390">
    <property type="entry name" value="PLP_StrS"/>
    <property type="match status" value="1"/>
</dbReference>
<accession>A0ABP9DQQ6</accession>
<evidence type="ECO:0000256" key="1">
    <source>
        <dbReference type="ARBA" id="ARBA00022898"/>
    </source>
</evidence>
<dbReference type="InterPro" id="IPR015424">
    <property type="entry name" value="PyrdxlP-dep_Trfase"/>
</dbReference>
<dbReference type="CDD" id="cd00616">
    <property type="entry name" value="AHBA_syn"/>
    <property type="match status" value="1"/>
</dbReference>
<comment type="similarity">
    <text evidence="2 3">Belongs to the DegT/DnrJ/EryC1 family.</text>
</comment>
<dbReference type="InterPro" id="IPR015421">
    <property type="entry name" value="PyrdxlP-dep_Trfase_major"/>
</dbReference>
<dbReference type="Proteomes" id="UP001501323">
    <property type="component" value="Unassembled WGS sequence"/>
</dbReference>
<keyword evidence="5" id="KW-1185">Reference proteome</keyword>
<name>A0ABP9DQQ6_9GAMM</name>
<dbReference type="SUPFAM" id="SSF53383">
    <property type="entry name" value="PLP-dependent transferases"/>
    <property type="match status" value="1"/>
</dbReference>
<dbReference type="PANTHER" id="PTHR30244:SF9">
    <property type="entry name" value="PROTEIN RV3402C"/>
    <property type="match status" value="1"/>
</dbReference>